<dbReference type="Gene3D" id="1.20.1070.10">
    <property type="entry name" value="Rhodopsin 7-helix transmembrane proteins"/>
    <property type="match status" value="1"/>
</dbReference>
<feature type="signal peptide" evidence="9">
    <location>
        <begin position="1"/>
        <end position="19"/>
    </location>
</feature>
<feature type="domain" description="G-protein coupled receptors family 1 profile" evidence="10">
    <location>
        <begin position="1"/>
        <end position="71"/>
    </location>
</feature>
<accession>A0A8J2RKX1</accession>
<dbReference type="Proteomes" id="UP000789390">
    <property type="component" value="Unassembled WGS sequence"/>
</dbReference>
<comment type="caution">
    <text evidence="11">The sequence shown here is derived from an EMBL/GenBank/DDBJ whole genome shotgun (WGS) entry which is preliminary data.</text>
</comment>
<comment type="similarity">
    <text evidence="2">Belongs to the G-protein coupled receptor 1 family.</text>
</comment>
<evidence type="ECO:0000259" key="10">
    <source>
        <dbReference type="PROSITE" id="PS50262"/>
    </source>
</evidence>
<keyword evidence="4" id="KW-1133">Transmembrane helix</keyword>
<sequence length="98" mass="10771">MALMLKVMIFMFLVSLAVADLLLVAVSAPLETMGYFLNPWTKGGRLCQLQYYVEMLSAVASVLNLTAVSLESRHEPTGVSSNPEIQPSFTFAVPILNY</sequence>
<dbReference type="OrthoDB" id="2132067at2759"/>
<keyword evidence="3" id="KW-0812">Transmembrane</keyword>
<keyword evidence="8" id="KW-0807">Transducer</keyword>
<evidence type="ECO:0000256" key="3">
    <source>
        <dbReference type="ARBA" id="ARBA00022692"/>
    </source>
</evidence>
<organism evidence="11 12">
    <name type="scientific">Daphnia galeata</name>
    <dbReference type="NCBI Taxonomy" id="27404"/>
    <lineage>
        <taxon>Eukaryota</taxon>
        <taxon>Metazoa</taxon>
        <taxon>Ecdysozoa</taxon>
        <taxon>Arthropoda</taxon>
        <taxon>Crustacea</taxon>
        <taxon>Branchiopoda</taxon>
        <taxon>Diplostraca</taxon>
        <taxon>Cladocera</taxon>
        <taxon>Anomopoda</taxon>
        <taxon>Daphniidae</taxon>
        <taxon>Daphnia</taxon>
    </lineage>
</organism>
<keyword evidence="6" id="KW-0472">Membrane</keyword>
<keyword evidence="12" id="KW-1185">Reference proteome</keyword>
<feature type="chain" id="PRO_5035240375" description="G-protein coupled receptors family 1 profile domain-containing protein" evidence="9">
    <location>
        <begin position="20"/>
        <end position="98"/>
    </location>
</feature>
<proteinExistence type="inferred from homology"/>
<keyword evidence="5" id="KW-0297">G-protein coupled receptor</keyword>
<evidence type="ECO:0000313" key="11">
    <source>
        <dbReference type="EMBL" id="CAH0101644.1"/>
    </source>
</evidence>
<comment type="subcellular location">
    <subcellularLocation>
        <location evidence="1">Membrane</location>
        <topology evidence="1">Multi-pass membrane protein</topology>
    </subcellularLocation>
</comment>
<dbReference type="EMBL" id="CAKKLH010000063">
    <property type="protein sequence ID" value="CAH0101644.1"/>
    <property type="molecule type" value="Genomic_DNA"/>
</dbReference>
<reference evidence="11" key="1">
    <citation type="submission" date="2021-11" db="EMBL/GenBank/DDBJ databases">
        <authorList>
            <person name="Schell T."/>
        </authorList>
    </citation>
    <scope>NUCLEOTIDE SEQUENCE</scope>
    <source>
        <strain evidence="11">M5</strain>
    </source>
</reference>
<gene>
    <name evidence="11" type="ORF">DGAL_LOCUS3982</name>
</gene>
<dbReference type="PANTHER" id="PTHR45695:SF15">
    <property type="entry name" value="OPSIN RH2"/>
    <property type="match status" value="1"/>
</dbReference>
<dbReference type="GO" id="GO:0004930">
    <property type="term" value="F:G protein-coupled receptor activity"/>
    <property type="evidence" value="ECO:0007669"/>
    <property type="project" value="UniProtKB-KW"/>
</dbReference>
<name>A0A8J2RKX1_9CRUS</name>
<evidence type="ECO:0000256" key="4">
    <source>
        <dbReference type="ARBA" id="ARBA00022989"/>
    </source>
</evidence>
<dbReference type="PANTHER" id="PTHR45695">
    <property type="entry name" value="LEUCOKININ RECEPTOR-RELATED"/>
    <property type="match status" value="1"/>
</dbReference>
<evidence type="ECO:0000256" key="7">
    <source>
        <dbReference type="ARBA" id="ARBA00023170"/>
    </source>
</evidence>
<evidence type="ECO:0000256" key="9">
    <source>
        <dbReference type="SAM" id="SignalP"/>
    </source>
</evidence>
<evidence type="ECO:0000256" key="2">
    <source>
        <dbReference type="ARBA" id="ARBA00010663"/>
    </source>
</evidence>
<dbReference type="Pfam" id="PF00001">
    <property type="entry name" value="7tm_1"/>
    <property type="match status" value="1"/>
</dbReference>
<dbReference type="GO" id="GO:0005886">
    <property type="term" value="C:plasma membrane"/>
    <property type="evidence" value="ECO:0007669"/>
    <property type="project" value="TreeGrafter"/>
</dbReference>
<evidence type="ECO:0000256" key="6">
    <source>
        <dbReference type="ARBA" id="ARBA00023136"/>
    </source>
</evidence>
<dbReference type="SUPFAM" id="SSF81321">
    <property type="entry name" value="Family A G protein-coupled receptor-like"/>
    <property type="match status" value="1"/>
</dbReference>
<dbReference type="AlphaFoldDB" id="A0A8J2RKX1"/>
<protein>
    <recommendedName>
        <fullName evidence="10">G-protein coupled receptors family 1 profile domain-containing protein</fullName>
    </recommendedName>
</protein>
<dbReference type="PROSITE" id="PS50262">
    <property type="entry name" value="G_PROTEIN_RECEP_F1_2"/>
    <property type="match status" value="1"/>
</dbReference>
<evidence type="ECO:0000313" key="12">
    <source>
        <dbReference type="Proteomes" id="UP000789390"/>
    </source>
</evidence>
<keyword evidence="9" id="KW-0732">Signal</keyword>
<keyword evidence="7" id="KW-0675">Receptor</keyword>
<evidence type="ECO:0000256" key="1">
    <source>
        <dbReference type="ARBA" id="ARBA00004141"/>
    </source>
</evidence>
<dbReference type="InterPro" id="IPR017452">
    <property type="entry name" value="GPCR_Rhodpsn_7TM"/>
</dbReference>
<dbReference type="InterPro" id="IPR000276">
    <property type="entry name" value="GPCR_Rhodpsn"/>
</dbReference>
<evidence type="ECO:0000256" key="8">
    <source>
        <dbReference type="ARBA" id="ARBA00023224"/>
    </source>
</evidence>
<evidence type="ECO:0000256" key="5">
    <source>
        <dbReference type="ARBA" id="ARBA00023040"/>
    </source>
</evidence>